<dbReference type="CDD" id="cd14694">
    <property type="entry name" value="bZIP_NFIL3"/>
    <property type="match status" value="1"/>
</dbReference>
<name>A0A8K0K312_LADFU</name>
<feature type="compositionally biased region" description="Polar residues" evidence="6">
    <location>
        <begin position="529"/>
        <end position="540"/>
    </location>
</feature>
<keyword evidence="4" id="KW-0804">Transcription</keyword>
<dbReference type="Proteomes" id="UP000792457">
    <property type="component" value="Unassembled WGS sequence"/>
</dbReference>
<dbReference type="InterPro" id="IPR004827">
    <property type="entry name" value="bZIP"/>
</dbReference>
<proteinExistence type="inferred from homology"/>
<feature type="compositionally biased region" description="Polar residues" evidence="6">
    <location>
        <begin position="392"/>
        <end position="410"/>
    </location>
</feature>
<dbReference type="FunFam" id="1.20.5.170:FF:000025">
    <property type="entry name" value="nuclear factor interleukin-3-regulated protein-like"/>
    <property type="match status" value="1"/>
</dbReference>
<evidence type="ECO:0000313" key="8">
    <source>
        <dbReference type="EMBL" id="KAG8226664.1"/>
    </source>
</evidence>
<dbReference type="GO" id="GO:0007623">
    <property type="term" value="P:circadian rhythm"/>
    <property type="evidence" value="ECO:0007669"/>
    <property type="project" value="TreeGrafter"/>
</dbReference>
<evidence type="ECO:0000256" key="3">
    <source>
        <dbReference type="ARBA" id="ARBA00023125"/>
    </source>
</evidence>
<feature type="domain" description="BZIP" evidence="7">
    <location>
        <begin position="149"/>
        <end position="201"/>
    </location>
</feature>
<dbReference type="PANTHER" id="PTHR15284:SF0">
    <property type="entry name" value="GH23983P"/>
    <property type="match status" value="1"/>
</dbReference>
<dbReference type="SMART" id="SM00338">
    <property type="entry name" value="BRLZ"/>
    <property type="match status" value="1"/>
</dbReference>
<dbReference type="GO" id="GO:0003700">
    <property type="term" value="F:DNA-binding transcription factor activity"/>
    <property type="evidence" value="ECO:0007669"/>
    <property type="project" value="InterPro"/>
</dbReference>
<comment type="caution">
    <text evidence="8">The sequence shown here is derived from an EMBL/GenBank/DDBJ whole genome shotgun (WGS) entry which is preliminary data.</text>
</comment>
<feature type="region of interest" description="Disordered" evidence="6">
    <location>
        <begin position="465"/>
        <end position="540"/>
    </location>
</feature>
<dbReference type="InterPro" id="IPR047106">
    <property type="entry name" value="NFIL3-like_bZIP"/>
</dbReference>
<reference evidence="8" key="1">
    <citation type="submission" date="2013-04" db="EMBL/GenBank/DDBJ databases">
        <authorList>
            <person name="Qu J."/>
            <person name="Murali S.C."/>
            <person name="Bandaranaike D."/>
            <person name="Bellair M."/>
            <person name="Blankenburg K."/>
            <person name="Chao H."/>
            <person name="Dinh H."/>
            <person name="Doddapaneni H."/>
            <person name="Downs B."/>
            <person name="Dugan-Rocha S."/>
            <person name="Elkadiri S."/>
            <person name="Gnanaolivu R.D."/>
            <person name="Hernandez B."/>
            <person name="Javaid M."/>
            <person name="Jayaseelan J.C."/>
            <person name="Lee S."/>
            <person name="Li M."/>
            <person name="Ming W."/>
            <person name="Munidasa M."/>
            <person name="Muniz J."/>
            <person name="Nguyen L."/>
            <person name="Ongeri F."/>
            <person name="Osuji N."/>
            <person name="Pu L.-L."/>
            <person name="Puazo M."/>
            <person name="Qu C."/>
            <person name="Quiroz J."/>
            <person name="Raj R."/>
            <person name="Weissenberger G."/>
            <person name="Xin Y."/>
            <person name="Zou X."/>
            <person name="Han Y."/>
            <person name="Richards S."/>
            <person name="Worley K."/>
            <person name="Muzny D."/>
            <person name="Gibbs R."/>
        </authorList>
    </citation>
    <scope>NUCLEOTIDE SEQUENCE</scope>
    <source>
        <strain evidence="8">Sampled in the wild</strain>
    </source>
</reference>
<evidence type="ECO:0000256" key="2">
    <source>
        <dbReference type="ARBA" id="ARBA00023015"/>
    </source>
</evidence>
<evidence type="ECO:0000259" key="7">
    <source>
        <dbReference type="PROSITE" id="PS50217"/>
    </source>
</evidence>
<comment type="similarity">
    <text evidence="1">Belongs to the bZIP family. NFIL3 subfamily.</text>
</comment>
<dbReference type="OrthoDB" id="6151507at2759"/>
<keyword evidence="9" id="KW-1185">Reference proteome</keyword>
<gene>
    <name evidence="8" type="ORF">J437_LFUL005751</name>
</gene>
<dbReference type="AlphaFoldDB" id="A0A8K0K312"/>
<accession>A0A8K0K312</accession>
<organism evidence="8 9">
    <name type="scientific">Ladona fulva</name>
    <name type="common">Scarce chaser dragonfly</name>
    <name type="synonym">Libellula fulva</name>
    <dbReference type="NCBI Taxonomy" id="123851"/>
    <lineage>
        <taxon>Eukaryota</taxon>
        <taxon>Metazoa</taxon>
        <taxon>Ecdysozoa</taxon>
        <taxon>Arthropoda</taxon>
        <taxon>Hexapoda</taxon>
        <taxon>Insecta</taxon>
        <taxon>Pterygota</taxon>
        <taxon>Palaeoptera</taxon>
        <taxon>Odonata</taxon>
        <taxon>Epiprocta</taxon>
        <taxon>Anisoptera</taxon>
        <taxon>Libelluloidea</taxon>
        <taxon>Libellulidae</taxon>
        <taxon>Ladona</taxon>
    </lineage>
</organism>
<dbReference type="Pfam" id="PF07716">
    <property type="entry name" value="bZIP_2"/>
    <property type="match status" value="1"/>
</dbReference>
<feature type="region of interest" description="Disordered" evidence="6">
    <location>
        <begin position="382"/>
        <end position="450"/>
    </location>
</feature>
<dbReference type="InterPro" id="IPR047229">
    <property type="entry name" value="NFIL3-like"/>
</dbReference>
<evidence type="ECO:0000256" key="6">
    <source>
        <dbReference type="SAM" id="MobiDB-lite"/>
    </source>
</evidence>
<dbReference type="PROSITE" id="PS00036">
    <property type="entry name" value="BZIP_BASIC"/>
    <property type="match status" value="1"/>
</dbReference>
<dbReference type="EMBL" id="KZ308292">
    <property type="protein sequence ID" value="KAG8226664.1"/>
    <property type="molecule type" value="Genomic_DNA"/>
</dbReference>
<sequence length="567" mass="61765">MCLNCLTSTGHNSSVPLHKLDSVNVLRQRIMVADFVARQSGSPINGETPSVQPLNSTMLSSQSNPPTGPFGENGMLPSVTPAASPAPSPNPDSSDHSEMMYTSESNFPGDPGYQGGSSQNNFDLSGHLKRKELFSQRKQREFIPDNKKDESYWDRRRRNNEAAKRSREKRRFNDMILEQRVVDLTKENHLLKAQLQAIKEKYGVSGETLISMEQVMATLPTNDQVLSITKRSKIMAPAMITMNGHNNAANPSAPLLPPPTTTGPVHRPVMVGTPGHYPSQPCPSPPMQPRSQVMPSSTPNPIPTPVIHEPIGAEANKYKNDLSPNPYAEATALGFTDQEVYPYHHYSHLIPPLIQQSLPHHAHPSVFNSPASLASMASPIVRPTSPPVINIGSPSGQEYEENNSVLNLSRSRTESPHSAVTPHELSSGDEGSPVMYAGSNLPHKLRHKSHLGDKDAASALLSLQNIKQEPRASPPWDTEGSSDERDSGISLGSEWHGNGTGDGAGRTESTTSIAARKRTRHSTEESERTVTPPSENLQRENSVLKSELAKLVSEVASIKSILARKET</sequence>
<evidence type="ECO:0000256" key="4">
    <source>
        <dbReference type="ARBA" id="ARBA00023163"/>
    </source>
</evidence>
<dbReference type="SUPFAM" id="SSF57959">
    <property type="entry name" value="Leucine zipper domain"/>
    <property type="match status" value="1"/>
</dbReference>
<dbReference type="InterPro" id="IPR046347">
    <property type="entry name" value="bZIP_sf"/>
</dbReference>
<evidence type="ECO:0000313" key="9">
    <source>
        <dbReference type="Proteomes" id="UP000792457"/>
    </source>
</evidence>
<feature type="region of interest" description="Disordered" evidence="6">
    <location>
        <begin position="40"/>
        <end position="124"/>
    </location>
</feature>
<keyword evidence="2" id="KW-0805">Transcription regulation</keyword>
<keyword evidence="3" id="KW-0238">DNA-binding</keyword>
<reference evidence="8" key="2">
    <citation type="submission" date="2017-10" db="EMBL/GenBank/DDBJ databases">
        <title>Ladona fulva Genome sequencing and assembly.</title>
        <authorList>
            <person name="Murali S."/>
            <person name="Richards S."/>
            <person name="Bandaranaike D."/>
            <person name="Bellair M."/>
            <person name="Blankenburg K."/>
            <person name="Chao H."/>
            <person name="Dinh H."/>
            <person name="Doddapaneni H."/>
            <person name="Dugan-Rocha S."/>
            <person name="Elkadiri S."/>
            <person name="Gnanaolivu R."/>
            <person name="Hernandez B."/>
            <person name="Skinner E."/>
            <person name="Javaid M."/>
            <person name="Lee S."/>
            <person name="Li M."/>
            <person name="Ming W."/>
            <person name="Munidasa M."/>
            <person name="Muniz J."/>
            <person name="Nguyen L."/>
            <person name="Hughes D."/>
            <person name="Osuji N."/>
            <person name="Pu L.-L."/>
            <person name="Puazo M."/>
            <person name="Qu C."/>
            <person name="Quiroz J."/>
            <person name="Raj R."/>
            <person name="Weissenberger G."/>
            <person name="Xin Y."/>
            <person name="Zou X."/>
            <person name="Han Y."/>
            <person name="Worley K."/>
            <person name="Muzny D."/>
            <person name="Gibbs R."/>
        </authorList>
    </citation>
    <scope>NUCLEOTIDE SEQUENCE</scope>
    <source>
        <strain evidence="8">Sampled in the wild</strain>
    </source>
</reference>
<protein>
    <recommendedName>
        <fullName evidence="7">BZIP domain-containing protein</fullName>
    </recommendedName>
</protein>
<dbReference type="Gene3D" id="1.20.5.170">
    <property type="match status" value="1"/>
</dbReference>
<evidence type="ECO:0000256" key="5">
    <source>
        <dbReference type="ARBA" id="ARBA00023242"/>
    </source>
</evidence>
<dbReference type="GO" id="GO:0005634">
    <property type="term" value="C:nucleus"/>
    <property type="evidence" value="ECO:0007669"/>
    <property type="project" value="TreeGrafter"/>
</dbReference>
<dbReference type="PROSITE" id="PS50217">
    <property type="entry name" value="BZIP"/>
    <property type="match status" value="1"/>
</dbReference>
<feature type="compositionally biased region" description="Polar residues" evidence="6">
    <location>
        <begin position="40"/>
        <end position="65"/>
    </location>
</feature>
<dbReference type="PANTHER" id="PTHR15284">
    <property type="entry name" value="NUCLEAR FACTOR INTERLEUKIN-3-REGULATED PROTEIN"/>
    <property type="match status" value="1"/>
</dbReference>
<dbReference type="GO" id="GO:0003677">
    <property type="term" value="F:DNA binding"/>
    <property type="evidence" value="ECO:0007669"/>
    <property type="project" value="UniProtKB-KW"/>
</dbReference>
<evidence type="ECO:0000256" key="1">
    <source>
        <dbReference type="ARBA" id="ARBA00006079"/>
    </source>
</evidence>
<keyword evidence="5" id="KW-0539">Nucleus</keyword>